<keyword evidence="4" id="KW-0255">Endonuclease</keyword>
<dbReference type="Proteomes" id="UP000829999">
    <property type="component" value="Chromosome 15"/>
</dbReference>
<dbReference type="PANTHER" id="PTHR35617:SF3">
    <property type="entry name" value="CORE-BINDING (CB) DOMAIN-CONTAINING PROTEIN"/>
    <property type="match status" value="1"/>
</dbReference>
<dbReference type="CDD" id="cd09275">
    <property type="entry name" value="RNase_HI_RT_DIRS1"/>
    <property type="match status" value="1"/>
</dbReference>
<dbReference type="PANTHER" id="PTHR35617">
    <property type="entry name" value="PHAGE_INTEGRASE DOMAIN-CONTAINING PROTEIN"/>
    <property type="match status" value="1"/>
</dbReference>
<dbReference type="InterPro" id="IPR011010">
    <property type="entry name" value="DNA_brk_join_enz"/>
</dbReference>
<dbReference type="InterPro" id="IPR013762">
    <property type="entry name" value="Integrase-like_cat_sf"/>
</dbReference>
<dbReference type="SUPFAM" id="SSF56672">
    <property type="entry name" value="DNA/RNA polymerases"/>
    <property type="match status" value="1"/>
</dbReference>
<evidence type="ECO:0000256" key="7">
    <source>
        <dbReference type="ARBA" id="ARBA00023125"/>
    </source>
</evidence>
<dbReference type="InterPro" id="IPR043502">
    <property type="entry name" value="DNA/RNA_pol_sf"/>
</dbReference>
<evidence type="ECO:0000256" key="8">
    <source>
        <dbReference type="ARBA" id="ARBA00023172"/>
    </source>
</evidence>
<keyword evidence="2" id="KW-0548">Nucleotidyltransferase</keyword>
<keyword evidence="7" id="KW-0238">DNA-binding</keyword>
<dbReference type="GO" id="GO:0004519">
    <property type="term" value="F:endonuclease activity"/>
    <property type="evidence" value="ECO:0007669"/>
    <property type="project" value="UniProtKB-KW"/>
</dbReference>
<feature type="domain" description="Reverse transcriptase RNase H-like" evidence="10">
    <location>
        <begin position="45"/>
        <end position="116"/>
    </location>
</feature>
<dbReference type="GO" id="GO:0006310">
    <property type="term" value="P:DNA recombination"/>
    <property type="evidence" value="ECO:0007669"/>
    <property type="project" value="UniProtKB-KW"/>
</dbReference>
<dbReference type="GO" id="GO:0003677">
    <property type="term" value="F:DNA binding"/>
    <property type="evidence" value="ECO:0007669"/>
    <property type="project" value="UniProtKB-KW"/>
</dbReference>
<dbReference type="GeneID" id="126911458"/>
<dbReference type="GO" id="GO:0015074">
    <property type="term" value="P:DNA integration"/>
    <property type="evidence" value="ECO:0007669"/>
    <property type="project" value="InterPro"/>
</dbReference>
<accession>A0A9R0DWG1</accession>
<keyword evidence="1" id="KW-0808">Transferase</keyword>
<dbReference type="GO" id="GO:0003964">
    <property type="term" value="F:RNA-directed DNA polymerase activity"/>
    <property type="evidence" value="ECO:0007669"/>
    <property type="project" value="UniProtKB-KW"/>
</dbReference>
<protein>
    <submittedName>
        <fullName evidence="12">Uncharacterized protein LOC126911458</fullName>
    </submittedName>
</protein>
<keyword evidence="5" id="KW-0378">Hydrolase</keyword>
<keyword evidence="3" id="KW-0540">Nuclease</keyword>
<evidence type="ECO:0000256" key="2">
    <source>
        <dbReference type="ARBA" id="ARBA00022695"/>
    </source>
</evidence>
<keyword evidence="6" id="KW-0695">RNA-directed DNA polymerase</keyword>
<dbReference type="Gene3D" id="1.10.443.10">
    <property type="entry name" value="Intergrase catalytic core"/>
    <property type="match status" value="1"/>
</dbReference>
<reference evidence="12" key="1">
    <citation type="submission" date="2025-08" db="UniProtKB">
        <authorList>
            <consortium name="RefSeq"/>
        </authorList>
    </citation>
    <scope>IDENTIFICATION</scope>
    <source>
        <tissue evidence="12">Whole larval tissue</tissue>
    </source>
</reference>
<proteinExistence type="predicted"/>
<dbReference type="RefSeq" id="XP_050554559.1">
    <property type="nucleotide sequence ID" value="XM_050698602.1"/>
</dbReference>
<evidence type="ECO:0000256" key="4">
    <source>
        <dbReference type="ARBA" id="ARBA00022759"/>
    </source>
</evidence>
<evidence type="ECO:0000313" key="12">
    <source>
        <dbReference type="RefSeq" id="XP_050554559.1"/>
    </source>
</evidence>
<dbReference type="OrthoDB" id="7484669at2759"/>
<sequence>MFMTSLPEHASKSYPLTQNVQNELEWWIRNCQASTPLHYPPPVHFLTTDASNHGWGAQLNNLAVSGNWSQEEQTLHSNQKEMLAILRALEDNAHLLRNSSILIQCDNRTAVSYLRNEGDAPDRHIDGASTPTSTENRPRSLEMWGWSEAVETWTPEQRLLLKNSWRKSTLKTYEVAWKRWTSWSMSKNIDMHNPTGTQLAQFLSDLHLIHNLSYNTIILHKSVVSTLCNAERSSQLSSHVLVKHILKSIALKNPKCAKPPIWDISQLITYLSNYTVNENNIFQISRHTAIILLLCSGRRIHDLTLLQVDPDHYIKSDDSVTLWPQFGSKTDCSTRRQSGWKLLTNPNNSNLNPIFWLEKTVQILHERRKASKSFNLFITVRGAPKPASRTVIAGWVKTLFKEAGIIATPGSTRSAVASKSWLENHPLDEILSRGNWQSAKTFQNFYRREVIRSGDSNLNVSELFNPVN</sequence>
<dbReference type="InterPro" id="IPR010998">
    <property type="entry name" value="Integrase_recombinase_N"/>
</dbReference>
<dbReference type="InterPro" id="IPR041373">
    <property type="entry name" value="RT_RNaseH"/>
</dbReference>
<gene>
    <name evidence="12" type="primary">LOC126911458</name>
</gene>
<dbReference type="Pfam" id="PF17917">
    <property type="entry name" value="RT_RNaseH"/>
    <property type="match status" value="1"/>
</dbReference>
<dbReference type="AlphaFoldDB" id="A0A9R0DWG1"/>
<feature type="region of interest" description="Disordered" evidence="9">
    <location>
        <begin position="118"/>
        <end position="138"/>
    </location>
</feature>
<evidence type="ECO:0000256" key="3">
    <source>
        <dbReference type="ARBA" id="ARBA00022722"/>
    </source>
</evidence>
<evidence type="ECO:0000259" key="10">
    <source>
        <dbReference type="Pfam" id="PF17917"/>
    </source>
</evidence>
<keyword evidence="11" id="KW-1185">Reference proteome</keyword>
<evidence type="ECO:0000256" key="1">
    <source>
        <dbReference type="ARBA" id="ARBA00022679"/>
    </source>
</evidence>
<evidence type="ECO:0000256" key="9">
    <source>
        <dbReference type="SAM" id="MobiDB-lite"/>
    </source>
</evidence>
<keyword evidence="8" id="KW-0233">DNA recombination</keyword>
<evidence type="ECO:0000256" key="5">
    <source>
        <dbReference type="ARBA" id="ARBA00022801"/>
    </source>
</evidence>
<dbReference type="SUPFAM" id="SSF56349">
    <property type="entry name" value="DNA breaking-rejoining enzymes"/>
    <property type="match status" value="1"/>
</dbReference>
<organism evidence="11 12">
    <name type="scientific">Spodoptera frugiperda</name>
    <name type="common">Fall armyworm</name>
    <dbReference type="NCBI Taxonomy" id="7108"/>
    <lineage>
        <taxon>Eukaryota</taxon>
        <taxon>Metazoa</taxon>
        <taxon>Ecdysozoa</taxon>
        <taxon>Arthropoda</taxon>
        <taxon>Hexapoda</taxon>
        <taxon>Insecta</taxon>
        <taxon>Pterygota</taxon>
        <taxon>Neoptera</taxon>
        <taxon>Endopterygota</taxon>
        <taxon>Lepidoptera</taxon>
        <taxon>Glossata</taxon>
        <taxon>Ditrysia</taxon>
        <taxon>Noctuoidea</taxon>
        <taxon>Noctuidae</taxon>
        <taxon>Amphipyrinae</taxon>
        <taxon>Spodoptera</taxon>
    </lineage>
</organism>
<evidence type="ECO:0000256" key="6">
    <source>
        <dbReference type="ARBA" id="ARBA00022918"/>
    </source>
</evidence>
<evidence type="ECO:0000313" key="11">
    <source>
        <dbReference type="Proteomes" id="UP000829999"/>
    </source>
</evidence>
<dbReference type="GO" id="GO:0016787">
    <property type="term" value="F:hydrolase activity"/>
    <property type="evidence" value="ECO:0007669"/>
    <property type="project" value="UniProtKB-KW"/>
</dbReference>
<name>A0A9R0DWG1_SPOFR</name>
<dbReference type="Gene3D" id="1.10.150.130">
    <property type="match status" value="1"/>
</dbReference>